<dbReference type="PANTHER" id="PTHR30590">
    <property type="entry name" value="INNER MEMBRANE PROTEIN"/>
    <property type="match status" value="1"/>
</dbReference>
<dbReference type="Proteomes" id="UP000308707">
    <property type="component" value="Unassembled WGS sequence"/>
</dbReference>
<dbReference type="InterPro" id="IPR052529">
    <property type="entry name" value="Bact_Transport_Assoc"/>
</dbReference>
<keyword evidence="4" id="KW-1185">Reference proteome</keyword>
<evidence type="ECO:0000259" key="2">
    <source>
        <dbReference type="Pfam" id="PF04235"/>
    </source>
</evidence>
<dbReference type="EMBL" id="SZUA01000001">
    <property type="protein sequence ID" value="TKR33806.1"/>
    <property type="molecule type" value="Genomic_DNA"/>
</dbReference>
<feature type="transmembrane region" description="Helical" evidence="1">
    <location>
        <begin position="200"/>
        <end position="223"/>
    </location>
</feature>
<feature type="transmembrane region" description="Helical" evidence="1">
    <location>
        <begin position="147"/>
        <end position="164"/>
    </location>
</feature>
<proteinExistence type="predicted"/>
<name>A0A4U5JXA2_9GAMM</name>
<dbReference type="OrthoDB" id="9807744at2"/>
<keyword evidence="1" id="KW-0472">Membrane</keyword>
<keyword evidence="1" id="KW-0812">Transmembrane</keyword>
<feature type="transmembrane region" description="Helical" evidence="1">
    <location>
        <begin position="229"/>
        <end position="249"/>
    </location>
</feature>
<accession>A0A4U5JXA2</accession>
<feature type="transmembrane region" description="Helical" evidence="1">
    <location>
        <begin position="404"/>
        <end position="430"/>
    </location>
</feature>
<feature type="transmembrane region" description="Helical" evidence="1">
    <location>
        <begin position="373"/>
        <end position="392"/>
    </location>
</feature>
<reference evidence="3 4" key="1">
    <citation type="submission" date="2019-04" db="EMBL/GenBank/DDBJ databases">
        <title>Reference strain of H23.</title>
        <authorList>
            <person name="Luo X."/>
        </authorList>
    </citation>
    <scope>NUCLEOTIDE SEQUENCE [LARGE SCALE GENOMIC DNA]</scope>
    <source>
        <strain evidence="3 4">H23</strain>
    </source>
</reference>
<dbReference type="RefSeq" id="WP_137266012.1">
    <property type="nucleotide sequence ID" value="NZ_SZUA01000001.1"/>
</dbReference>
<dbReference type="AlphaFoldDB" id="A0A4U5JXA2"/>
<feature type="domain" description="DUF418" evidence="2">
    <location>
        <begin position="355"/>
        <end position="517"/>
    </location>
</feature>
<evidence type="ECO:0000313" key="4">
    <source>
        <dbReference type="Proteomes" id="UP000308707"/>
    </source>
</evidence>
<feature type="transmembrane region" description="Helical" evidence="1">
    <location>
        <begin position="478"/>
        <end position="499"/>
    </location>
</feature>
<keyword evidence="1" id="KW-1133">Transmembrane helix</keyword>
<sequence>MDAAVPTAELKPVAANERIQALDVIRGFALLGIFLMNIEWFNRPLADLGAGMAAGQTGIDYAVAWFIDVFVRGKFWTMFSMLFGMGFAVMLARATAAQRGFIAPYLRRTAALAAFGLLHGILIWGGDILLSYATAASVLLLTLFGRFWQGLLVAALLAGVGFAFDAGQQVGGFVMVLAVACLVALYLRNERSVRIGGKSWPLLAAVLAGAGLLAAVAGGIGVAIYGKGYAGLVAGAILIVLAWLSARYRNPPELRKARVGVVLYMVPALAMLIGAVVAMAMPESANKQTAEQKQQVEKFRAERRQEVATEARVMSSGTYAEAVATRREYYLNDYLRQGFFSVLVLGLFLLGAWFVQSGAITQPERYAGLFRKLVWIGLPLGLALAIVGHFIAPSHVQGQNDRQWQLAIGLQMVGNLPMSLGYIAAIVLLLRQRGWWARLLSWLAPAGRMALTNYLSQSVIASLYFYGYGLGHWGVGRAWQAVFVLVVFGLQLLISRWWLSNFRYGPMEWLWRWATYGRQPAMRDA</sequence>
<gene>
    <name evidence="3" type="ORF">FCE95_05895</name>
</gene>
<feature type="transmembrane region" description="Helical" evidence="1">
    <location>
        <begin position="112"/>
        <end position="135"/>
    </location>
</feature>
<feature type="transmembrane region" description="Helical" evidence="1">
    <location>
        <begin position="261"/>
        <end position="281"/>
    </location>
</feature>
<feature type="transmembrane region" description="Helical" evidence="1">
    <location>
        <begin position="442"/>
        <end position="466"/>
    </location>
</feature>
<evidence type="ECO:0000256" key="1">
    <source>
        <dbReference type="SAM" id="Phobius"/>
    </source>
</evidence>
<comment type="caution">
    <text evidence="3">The sequence shown here is derived from an EMBL/GenBank/DDBJ whole genome shotgun (WGS) entry which is preliminary data.</text>
</comment>
<protein>
    <submittedName>
        <fullName evidence="3">DUF418 domain-containing protein</fullName>
    </submittedName>
</protein>
<dbReference type="PANTHER" id="PTHR30590:SF2">
    <property type="entry name" value="INNER MEMBRANE PROTEIN"/>
    <property type="match status" value="1"/>
</dbReference>
<organism evidence="3 4">
    <name type="scientific">Luteimonas gilva</name>
    <dbReference type="NCBI Taxonomy" id="2572684"/>
    <lineage>
        <taxon>Bacteria</taxon>
        <taxon>Pseudomonadati</taxon>
        <taxon>Pseudomonadota</taxon>
        <taxon>Gammaproteobacteria</taxon>
        <taxon>Lysobacterales</taxon>
        <taxon>Lysobacteraceae</taxon>
        <taxon>Luteimonas</taxon>
    </lineage>
</organism>
<feature type="transmembrane region" description="Helical" evidence="1">
    <location>
        <begin position="339"/>
        <end position="361"/>
    </location>
</feature>
<evidence type="ECO:0000313" key="3">
    <source>
        <dbReference type="EMBL" id="TKR33806.1"/>
    </source>
</evidence>
<feature type="transmembrane region" description="Helical" evidence="1">
    <location>
        <begin position="170"/>
        <end position="188"/>
    </location>
</feature>
<dbReference type="Pfam" id="PF04235">
    <property type="entry name" value="DUF418"/>
    <property type="match status" value="1"/>
</dbReference>
<feature type="transmembrane region" description="Helical" evidence="1">
    <location>
        <begin position="75"/>
        <end position="92"/>
    </location>
</feature>
<dbReference type="InterPro" id="IPR007349">
    <property type="entry name" value="DUF418"/>
</dbReference>